<organism evidence="4 5">
    <name type="scientific">Desulfocapsa sulfexigens (strain DSM 10523 / SB164P1)</name>
    <dbReference type="NCBI Taxonomy" id="1167006"/>
    <lineage>
        <taxon>Bacteria</taxon>
        <taxon>Pseudomonadati</taxon>
        <taxon>Thermodesulfobacteriota</taxon>
        <taxon>Desulfobulbia</taxon>
        <taxon>Desulfobulbales</taxon>
        <taxon>Desulfocapsaceae</taxon>
        <taxon>Desulfocapsa</taxon>
    </lineage>
</organism>
<evidence type="ECO:0000313" key="4">
    <source>
        <dbReference type="EMBL" id="AGF77942.1"/>
    </source>
</evidence>
<proteinExistence type="inferred from homology"/>
<dbReference type="CDD" id="cd02062">
    <property type="entry name" value="Nitro_FMN_reductase"/>
    <property type="match status" value="1"/>
</dbReference>
<accession>M1P8G0</accession>
<evidence type="ECO:0000256" key="2">
    <source>
        <dbReference type="ARBA" id="ARBA00023002"/>
    </source>
</evidence>
<feature type="domain" description="Nitroreductase" evidence="3">
    <location>
        <begin position="6"/>
        <end position="154"/>
    </location>
</feature>
<dbReference type="InterPro" id="IPR000415">
    <property type="entry name" value="Nitroreductase-like"/>
</dbReference>
<protein>
    <submittedName>
        <fullName evidence="4">Nitroreductase</fullName>
    </submittedName>
</protein>
<dbReference type="AlphaFoldDB" id="M1P8G0"/>
<name>M1P8G0_DESSD</name>
<dbReference type="eggNOG" id="COG0778">
    <property type="taxonomic scope" value="Bacteria"/>
</dbReference>
<dbReference type="PATRIC" id="fig|1167006.5.peg.1523"/>
<comment type="similarity">
    <text evidence="1">Belongs to the nitroreductase family.</text>
</comment>
<dbReference type="STRING" id="1167006.UWK_01382"/>
<dbReference type="PANTHER" id="PTHR43673:SF10">
    <property type="entry name" value="NADH DEHYDROGENASE_NAD(P)H NITROREDUCTASE XCC3605-RELATED"/>
    <property type="match status" value="1"/>
</dbReference>
<dbReference type="EMBL" id="CP003985">
    <property type="protein sequence ID" value="AGF77942.1"/>
    <property type="molecule type" value="Genomic_DNA"/>
</dbReference>
<dbReference type="RefSeq" id="WP_015403633.1">
    <property type="nucleotide sequence ID" value="NC_020304.1"/>
</dbReference>
<dbReference type="PANTHER" id="PTHR43673">
    <property type="entry name" value="NAD(P)H NITROREDUCTASE YDGI-RELATED"/>
    <property type="match status" value="1"/>
</dbReference>
<dbReference type="InterPro" id="IPR029479">
    <property type="entry name" value="Nitroreductase"/>
</dbReference>
<evidence type="ECO:0000256" key="1">
    <source>
        <dbReference type="ARBA" id="ARBA00007118"/>
    </source>
</evidence>
<dbReference type="Pfam" id="PF00881">
    <property type="entry name" value="Nitroreductase"/>
    <property type="match status" value="1"/>
</dbReference>
<keyword evidence="5" id="KW-1185">Reference proteome</keyword>
<dbReference type="Gene3D" id="2.20.180.10">
    <property type="entry name" value="putative fmn-dependent nitroreductase like domains"/>
    <property type="match status" value="1"/>
</dbReference>
<evidence type="ECO:0000259" key="3">
    <source>
        <dbReference type="Pfam" id="PF00881"/>
    </source>
</evidence>
<dbReference type="Proteomes" id="UP000011721">
    <property type="component" value="Chromosome"/>
</dbReference>
<keyword evidence="2" id="KW-0560">Oxidoreductase</keyword>
<dbReference type="SUPFAM" id="SSF55469">
    <property type="entry name" value="FMN-dependent nitroreductase-like"/>
    <property type="match status" value="1"/>
</dbReference>
<sequence>MIQDIIRKTRTVRKFQGEIKISQEILLDLVDLARLGGSARNRQPLCYMLITASEQCEEIFPLLGWAGYLSDWPGPEAGERPVAYILCLLDTKRCEEPENEVYIDLGIASQNILLGAAERGIFGCRIGAFSKDAIGRSLDLENRYKPLLVLALGYPAEEVVLEEMEHDGDIRYWRDGDGVHHVPKRRLSEIVLVPGS</sequence>
<dbReference type="InterPro" id="IPR023312">
    <property type="entry name" value="Put_nitroreductase_C_bac"/>
</dbReference>
<dbReference type="KEGG" id="dsf:UWK_01382"/>
<reference evidence="5" key="1">
    <citation type="journal article" date="2013" name="Stand. Genomic Sci.">
        <title>Complete genome sequence of Desulfocapsa sulfexigens, a marine deltaproteobacterium specialized in disproportionating inorganic sulfur compounds.</title>
        <authorList>
            <person name="Finster K.W."/>
            <person name="Kjeldsen K.U."/>
            <person name="Kube M."/>
            <person name="Reinhardt R."/>
            <person name="Mussmann M."/>
            <person name="Amann R."/>
            <person name="Schreiber L."/>
        </authorList>
    </citation>
    <scope>NUCLEOTIDE SEQUENCE [LARGE SCALE GENOMIC DNA]</scope>
    <source>
        <strain evidence="5">DSM 10523 / SB164P1</strain>
    </source>
</reference>
<evidence type="ECO:0000313" key="5">
    <source>
        <dbReference type="Proteomes" id="UP000011721"/>
    </source>
</evidence>
<gene>
    <name evidence="4" type="ordered locus">UWK_01382</name>
</gene>
<dbReference type="HOGENOM" id="CLU_070764_8_0_7"/>
<dbReference type="OrthoDB" id="9804207at2"/>
<dbReference type="Gene3D" id="3.40.109.10">
    <property type="entry name" value="NADH Oxidase"/>
    <property type="match status" value="1"/>
</dbReference>
<dbReference type="GO" id="GO:0016491">
    <property type="term" value="F:oxidoreductase activity"/>
    <property type="evidence" value="ECO:0007669"/>
    <property type="project" value="UniProtKB-KW"/>
</dbReference>